<dbReference type="STRING" id="53463.SAMN05444389_10621"/>
<evidence type="ECO:0000256" key="9">
    <source>
        <dbReference type="ARBA" id="ARBA00045724"/>
    </source>
</evidence>
<dbReference type="EC" id="2.3.2.30" evidence="7"/>
<comment type="catalytic activity">
    <reaction evidence="10">
        <text>a (3R)-hydroxyacyl-[ACP] + L-ornithine = a lyso-ornithine lipid + holo-[ACP] + H(+)</text>
        <dbReference type="Rhea" id="RHEA:20633"/>
        <dbReference type="Rhea" id="RHEA-COMP:9685"/>
        <dbReference type="Rhea" id="RHEA-COMP:9945"/>
        <dbReference type="ChEBI" id="CHEBI:15378"/>
        <dbReference type="ChEBI" id="CHEBI:46911"/>
        <dbReference type="ChEBI" id="CHEBI:64479"/>
        <dbReference type="ChEBI" id="CHEBI:78827"/>
        <dbReference type="ChEBI" id="CHEBI:138482"/>
        <dbReference type="EC" id="2.3.2.30"/>
    </reaction>
    <physiologicalReaction direction="left-to-right" evidence="10">
        <dbReference type="Rhea" id="RHEA:20634"/>
    </physiologicalReaction>
</comment>
<evidence type="ECO:0000256" key="8">
    <source>
        <dbReference type="ARBA" id="ARBA00039866"/>
    </source>
</evidence>
<keyword evidence="13" id="KW-1185">Reference proteome</keyword>
<protein>
    <recommendedName>
        <fullName evidence="8">L-ornithine N(alpha)-acyltransferase</fullName>
        <ecNumber evidence="7">2.3.2.30</ecNumber>
    </recommendedName>
</protein>
<evidence type="ECO:0000256" key="10">
    <source>
        <dbReference type="ARBA" id="ARBA00047785"/>
    </source>
</evidence>
<dbReference type="PANTHER" id="PTHR37323:SF1">
    <property type="entry name" value="L-ORNITHINE N(ALPHA)-ACYLTRANSFERASE"/>
    <property type="match status" value="1"/>
</dbReference>
<proteinExistence type="inferred from homology"/>
<keyword evidence="2" id="KW-0444">Lipid biosynthesis</keyword>
<dbReference type="InterPro" id="IPR016181">
    <property type="entry name" value="Acyl_CoA_acyltransferase"/>
</dbReference>
<keyword evidence="3 12" id="KW-0808">Transferase</keyword>
<dbReference type="Pfam" id="PF13444">
    <property type="entry name" value="Acetyltransf_5"/>
    <property type="match status" value="1"/>
</dbReference>
<organism evidence="12 13">
    <name type="scientific">Paracoccus solventivorans</name>
    <dbReference type="NCBI Taxonomy" id="53463"/>
    <lineage>
        <taxon>Bacteria</taxon>
        <taxon>Pseudomonadati</taxon>
        <taxon>Pseudomonadota</taxon>
        <taxon>Alphaproteobacteria</taxon>
        <taxon>Rhodobacterales</taxon>
        <taxon>Paracoccaceae</taxon>
        <taxon>Paracoccus</taxon>
    </lineage>
</organism>
<gene>
    <name evidence="12" type="ORF">SAMN05444389_10621</name>
</gene>
<evidence type="ECO:0000256" key="5">
    <source>
        <dbReference type="ARBA" id="ARBA00023315"/>
    </source>
</evidence>
<evidence type="ECO:0000256" key="4">
    <source>
        <dbReference type="ARBA" id="ARBA00023098"/>
    </source>
</evidence>
<dbReference type="Proteomes" id="UP000184444">
    <property type="component" value="Unassembled WGS sequence"/>
</dbReference>
<dbReference type="GO" id="GO:0043810">
    <property type="term" value="F:ornithine-acyl [acyl carrier protein] N-acyltransferase activity"/>
    <property type="evidence" value="ECO:0007669"/>
    <property type="project" value="UniProtKB-EC"/>
</dbReference>
<dbReference type="SUPFAM" id="SSF55729">
    <property type="entry name" value="Acyl-CoA N-acyltransferases (Nat)"/>
    <property type="match status" value="1"/>
</dbReference>
<comment type="pathway">
    <text evidence="1">Lipid metabolism.</text>
</comment>
<feature type="compositionally biased region" description="Low complexity" evidence="11">
    <location>
        <begin position="239"/>
        <end position="254"/>
    </location>
</feature>
<evidence type="ECO:0000313" key="13">
    <source>
        <dbReference type="Proteomes" id="UP000184444"/>
    </source>
</evidence>
<feature type="compositionally biased region" description="Basic residues" evidence="11">
    <location>
        <begin position="192"/>
        <end position="202"/>
    </location>
</feature>
<sequence length="293" mass="31316">MPQLQTGRYRVRIATDACDLRAARQLRFRCFRAPALVSAWAGPEAETGEDADPLDAHCRHMLVEHRESGRLAACFRWLPLGSGAEIGRSYSAQHYELSRLRDFPEPMIEVGRFCVDPAHSHPEILRLAWAALARQVDETGAGAAVRLLVLRRAGCGRPRARLCAAARPPPGAAALAPRRQGARGLPLCRPAGGRRPRKRPRRATAAAAQLSGDGGLGQRPRGAGPRAAHHACVHRGRGAADPARAGARPAAAGGLKMRSRSGGFAPPRPRGIFGHDESSRGCRLRGGGLEAGR</sequence>
<dbReference type="InterPro" id="IPR052351">
    <property type="entry name" value="Ornithine_N-alpha-AT"/>
</dbReference>
<dbReference type="GO" id="GO:0006629">
    <property type="term" value="P:lipid metabolic process"/>
    <property type="evidence" value="ECO:0007669"/>
    <property type="project" value="UniProtKB-KW"/>
</dbReference>
<evidence type="ECO:0000256" key="1">
    <source>
        <dbReference type="ARBA" id="ARBA00005189"/>
    </source>
</evidence>
<dbReference type="EMBL" id="FRCK01000006">
    <property type="protein sequence ID" value="SHM26392.1"/>
    <property type="molecule type" value="Genomic_DNA"/>
</dbReference>
<feature type="region of interest" description="Disordered" evidence="11">
    <location>
        <begin position="169"/>
        <end position="293"/>
    </location>
</feature>
<dbReference type="PANTHER" id="PTHR37323">
    <property type="entry name" value="GCN5-RELATED N-ACETYLTRANSFERASE"/>
    <property type="match status" value="1"/>
</dbReference>
<keyword evidence="4" id="KW-0443">Lipid metabolism</keyword>
<accession>A0A1M7HCS6</accession>
<dbReference type="AlphaFoldDB" id="A0A1M7HCS6"/>
<evidence type="ECO:0000256" key="2">
    <source>
        <dbReference type="ARBA" id="ARBA00022516"/>
    </source>
</evidence>
<evidence type="ECO:0000256" key="7">
    <source>
        <dbReference type="ARBA" id="ARBA00039058"/>
    </source>
</evidence>
<dbReference type="Gene3D" id="3.40.630.30">
    <property type="match status" value="1"/>
</dbReference>
<comment type="function">
    <text evidence="9">Catalyzes the first step in the biosynthesis of ornithine lipids, which are phosphorus-free membrane lipids. Catalyzes the 3-hydroxyacyl-acyl carrier protein-dependent acylation of ornithine to form lyso-ornithine lipid (LOL).</text>
</comment>
<reference evidence="13" key="1">
    <citation type="submission" date="2016-11" db="EMBL/GenBank/DDBJ databases">
        <authorList>
            <person name="Varghese N."/>
            <person name="Submissions S."/>
        </authorList>
    </citation>
    <scope>NUCLEOTIDE SEQUENCE [LARGE SCALE GENOMIC DNA]</scope>
    <source>
        <strain evidence="13">DSM 6637</strain>
    </source>
</reference>
<feature type="compositionally biased region" description="Gly residues" evidence="11">
    <location>
        <begin position="284"/>
        <end position="293"/>
    </location>
</feature>
<name>A0A1M7HCS6_9RHOB</name>
<keyword evidence="5" id="KW-0012">Acyltransferase</keyword>
<feature type="compositionally biased region" description="Low complexity" evidence="11">
    <location>
        <begin position="169"/>
        <end position="191"/>
    </location>
</feature>
<evidence type="ECO:0000256" key="3">
    <source>
        <dbReference type="ARBA" id="ARBA00022679"/>
    </source>
</evidence>
<evidence type="ECO:0000313" key="12">
    <source>
        <dbReference type="EMBL" id="SHM26392.1"/>
    </source>
</evidence>
<evidence type="ECO:0000256" key="11">
    <source>
        <dbReference type="SAM" id="MobiDB-lite"/>
    </source>
</evidence>
<comment type="similarity">
    <text evidence="6">Belongs to the acetyltransferase family. OlsB subfamily.</text>
</comment>
<feature type="compositionally biased region" description="Basic residues" evidence="11">
    <location>
        <begin position="227"/>
        <end position="237"/>
    </location>
</feature>
<evidence type="ECO:0000256" key="6">
    <source>
        <dbReference type="ARBA" id="ARBA00038095"/>
    </source>
</evidence>